<evidence type="ECO:0000313" key="3">
    <source>
        <dbReference type="Proteomes" id="UP000322077"/>
    </source>
</evidence>
<dbReference type="Pfam" id="PF14397">
    <property type="entry name" value="ATPgrasp_ST"/>
    <property type="match status" value="1"/>
</dbReference>
<dbReference type="RefSeq" id="WP_149521736.1">
    <property type="nucleotide sequence ID" value="NZ_VTOU01000002.1"/>
</dbReference>
<organism evidence="2 3">
    <name type="scientific">Sphingomonas montanisoli</name>
    <dbReference type="NCBI Taxonomy" id="2606412"/>
    <lineage>
        <taxon>Bacteria</taxon>
        <taxon>Pseudomonadati</taxon>
        <taxon>Pseudomonadota</taxon>
        <taxon>Alphaproteobacteria</taxon>
        <taxon>Sphingomonadales</taxon>
        <taxon>Sphingomonadaceae</taxon>
        <taxon>Sphingomonas</taxon>
    </lineage>
</organism>
<dbReference type="EMBL" id="VTOU01000002">
    <property type="protein sequence ID" value="TZG28108.1"/>
    <property type="molecule type" value="Genomic_DNA"/>
</dbReference>
<reference evidence="2 3" key="1">
    <citation type="submission" date="2019-08" db="EMBL/GenBank/DDBJ databases">
        <authorList>
            <person name="Wang G."/>
            <person name="Xu Z."/>
        </authorList>
    </citation>
    <scope>NUCLEOTIDE SEQUENCE [LARGE SCALE GENOMIC DNA]</scope>
    <source>
        <strain evidence="2 3">ZX</strain>
    </source>
</reference>
<proteinExistence type="predicted"/>
<keyword evidence="3" id="KW-1185">Reference proteome</keyword>
<dbReference type="AlphaFoldDB" id="A0A5D9C888"/>
<accession>A0A5D9C888</accession>
<name>A0A5D9C888_9SPHN</name>
<dbReference type="Proteomes" id="UP000322077">
    <property type="component" value="Unassembled WGS sequence"/>
</dbReference>
<comment type="caution">
    <text evidence="2">The sequence shown here is derived from an EMBL/GenBank/DDBJ whole genome shotgun (WGS) entry which is preliminary data.</text>
</comment>
<dbReference type="SUPFAM" id="SSF56059">
    <property type="entry name" value="Glutathione synthetase ATP-binding domain-like"/>
    <property type="match status" value="1"/>
</dbReference>
<sequence length="397" mass="42284">MLAAIYDGLSIEVSTLAGYDRLYFLKKAWALYPGVVRPISGPFLATHYADRRAGRTAARATVDAVIGALFHAWVPIRARKVQRKFGLDAEWRRRATAIAHARFADPNDIALFRIGEAEEIGHYIRRFEDAAINKRLNPRGWSADCALADKARFAERCRTAGLPHAETVATIDDGKIVVTGDVTNRLLVVKPCDGEGGDGVRMIGPFADTGSAEAALRPTQGNAVVQPLIACHPDIAQIALDALPTVRVVTILDEAGVPEVVSATFRCASKVGARVDNMKAGGLIVPVELATGTLGIACQGYGGSDHIVHPVTAAAIMGRTLPDWTAATALVSRAHALAFDDYIIIGWDVALTPDGPILIEGNGKPGVLMPQRAARRGLGETRYGALIAHHLSTGSAR</sequence>
<feature type="domain" description="Alpha-L-glutamate ligase-related protein ATP-grasp" evidence="1">
    <location>
        <begin position="134"/>
        <end position="379"/>
    </location>
</feature>
<protein>
    <recommendedName>
        <fullName evidence="1">Alpha-L-glutamate ligase-related protein ATP-grasp domain-containing protein</fullName>
    </recommendedName>
</protein>
<dbReference type="InterPro" id="IPR039523">
    <property type="entry name" value="RimK-rel_E_lig_ATP-grasp"/>
</dbReference>
<evidence type="ECO:0000259" key="1">
    <source>
        <dbReference type="Pfam" id="PF14397"/>
    </source>
</evidence>
<gene>
    <name evidence="2" type="ORF">FYJ91_08015</name>
</gene>
<evidence type="ECO:0000313" key="2">
    <source>
        <dbReference type="EMBL" id="TZG28108.1"/>
    </source>
</evidence>